<keyword evidence="1" id="KW-0472">Membrane</keyword>
<organism evidence="2 3">
    <name type="scientific">Austwickia chelonae NBRC 105200</name>
    <dbReference type="NCBI Taxonomy" id="1184607"/>
    <lineage>
        <taxon>Bacteria</taxon>
        <taxon>Bacillati</taxon>
        <taxon>Actinomycetota</taxon>
        <taxon>Actinomycetes</taxon>
        <taxon>Micrococcales</taxon>
        <taxon>Dermatophilaceae</taxon>
        <taxon>Austwickia</taxon>
    </lineage>
</organism>
<dbReference type="eggNOG" id="COG1704">
    <property type="taxonomic scope" value="Bacteria"/>
</dbReference>
<protein>
    <recommendedName>
        <fullName evidence="4">LemA family protein</fullName>
    </recommendedName>
</protein>
<evidence type="ECO:0000256" key="1">
    <source>
        <dbReference type="SAM" id="Phobius"/>
    </source>
</evidence>
<dbReference type="EMBL" id="BAGZ01000005">
    <property type="protein sequence ID" value="GAB77506.1"/>
    <property type="molecule type" value="Genomic_DNA"/>
</dbReference>
<dbReference type="AlphaFoldDB" id="K6ULS7"/>
<dbReference type="Proteomes" id="UP000008495">
    <property type="component" value="Unassembled WGS sequence"/>
</dbReference>
<dbReference type="RefSeq" id="WP_006502258.1">
    <property type="nucleotide sequence ID" value="NZ_BAGZ01000005.1"/>
</dbReference>
<dbReference type="OrthoDB" id="3214694at2"/>
<comment type="caution">
    <text evidence="2">The sequence shown here is derived from an EMBL/GenBank/DDBJ whole genome shotgun (WGS) entry which is preliminary data.</text>
</comment>
<gene>
    <name evidence="2" type="ORF">AUCHE_05_04180</name>
</gene>
<keyword evidence="3" id="KW-1185">Reference proteome</keyword>
<keyword evidence="1" id="KW-1133">Transmembrane helix</keyword>
<name>K6ULS7_9MICO</name>
<evidence type="ECO:0000313" key="3">
    <source>
        <dbReference type="Proteomes" id="UP000008495"/>
    </source>
</evidence>
<reference evidence="2 3" key="1">
    <citation type="submission" date="2012-08" db="EMBL/GenBank/DDBJ databases">
        <title>Whole genome shotgun sequence of Austwickia chelonae NBRC 105200.</title>
        <authorList>
            <person name="Yoshida I."/>
            <person name="Hosoyama A."/>
            <person name="Tsuchikane K."/>
            <person name="Katsumata H."/>
            <person name="Ando Y."/>
            <person name="Ohji S."/>
            <person name="Hamada M."/>
            <person name="Tamura T."/>
            <person name="Yamazoe A."/>
            <person name="Yamazaki S."/>
            <person name="Fujita N."/>
        </authorList>
    </citation>
    <scope>NUCLEOTIDE SEQUENCE [LARGE SCALE GENOMIC DNA]</scope>
    <source>
        <strain evidence="2 3">NBRC 105200</strain>
    </source>
</reference>
<evidence type="ECO:0000313" key="2">
    <source>
        <dbReference type="EMBL" id="GAB77506.1"/>
    </source>
</evidence>
<accession>K6ULS7</accession>
<feature type="transmembrane region" description="Helical" evidence="1">
    <location>
        <begin position="6"/>
        <end position="26"/>
    </location>
</feature>
<evidence type="ECO:0008006" key="4">
    <source>
        <dbReference type="Google" id="ProtNLM"/>
    </source>
</evidence>
<keyword evidence="1" id="KW-0812">Transmembrane</keyword>
<dbReference type="STRING" id="100225.SAMN05421595_1343"/>
<sequence>MSVVEILTLVVLAVCAFGWYLTFVAARLDRLHIRVEGTYAALDAQLVRRAEAALEVANSGALDPAEALILAGAATDSLEGAESGQEEREGVESDLTRVIRLVVADRGDVVAPVELAAGLHADVALAAWGRLESSGQRVMMARRFHNDAVVDVQRLRRRVLVRLFRLPGRAVLPRTVEFDDDPAGGR</sequence>
<proteinExistence type="predicted"/>